<dbReference type="GO" id="GO:0016020">
    <property type="term" value="C:membrane"/>
    <property type="evidence" value="ECO:0007669"/>
    <property type="project" value="UniProtKB-SubCell"/>
</dbReference>
<dbReference type="EMBL" id="FUWH01000009">
    <property type="protein sequence ID" value="SKA05781.1"/>
    <property type="molecule type" value="Genomic_DNA"/>
</dbReference>
<dbReference type="PANTHER" id="PTHR45436:SF5">
    <property type="entry name" value="SENSOR HISTIDINE KINASE TRCS"/>
    <property type="match status" value="1"/>
</dbReference>
<dbReference type="InterPro" id="IPR004358">
    <property type="entry name" value="Sig_transdc_His_kin-like_C"/>
</dbReference>
<evidence type="ECO:0000256" key="3">
    <source>
        <dbReference type="ARBA" id="ARBA00012438"/>
    </source>
</evidence>
<evidence type="ECO:0000256" key="4">
    <source>
        <dbReference type="ARBA" id="ARBA00022553"/>
    </source>
</evidence>
<dbReference type="Proteomes" id="UP000190888">
    <property type="component" value="Unassembled WGS sequence"/>
</dbReference>
<dbReference type="InterPro" id="IPR003661">
    <property type="entry name" value="HisK_dim/P_dom"/>
</dbReference>
<evidence type="ECO:0000256" key="7">
    <source>
        <dbReference type="ARBA" id="ARBA00022777"/>
    </source>
</evidence>
<dbReference type="PROSITE" id="PS50109">
    <property type="entry name" value="HIS_KIN"/>
    <property type="match status" value="1"/>
</dbReference>
<dbReference type="InterPro" id="IPR036890">
    <property type="entry name" value="HATPase_C_sf"/>
</dbReference>
<dbReference type="GO" id="GO:0000155">
    <property type="term" value="F:phosphorelay sensor kinase activity"/>
    <property type="evidence" value="ECO:0007669"/>
    <property type="project" value="InterPro"/>
</dbReference>
<dbReference type="InterPro" id="IPR003594">
    <property type="entry name" value="HATPase_dom"/>
</dbReference>
<dbReference type="EC" id="2.7.13.3" evidence="3"/>
<keyword evidence="8 10" id="KW-1133">Transmembrane helix</keyword>
<accession>A0A1T4QQM3</accession>
<dbReference type="OrthoDB" id="9780487at2"/>
<organism evidence="12 13">
    <name type="scientific">Sediminibacterium ginsengisoli</name>
    <dbReference type="NCBI Taxonomy" id="413434"/>
    <lineage>
        <taxon>Bacteria</taxon>
        <taxon>Pseudomonadati</taxon>
        <taxon>Bacteroidota</taxon>
        <taxon>Chitinophagia</taxon>
        <taxon>Chitinophagales</taxon>
        <taxon>Chitinophagaceae</taxon>
        <taxon>Sediminibacterium</taxon>
    </lineage>
</organism>
<dbReference type="AlphaFoldDB" id="A0A1T4QQM3"/>
<evidence type="ECO:0000256" key="8">
    <source>
        <dbReference type="ARBA" id="ARBA00022989"/>
    </source>
</evidence>
<evidence type="ECO:0000256" key="1">
    <source>
        <dbReference type="ARBA" id="ARBA00000085"/>
    </source>
</evidence>
<evidence type="ECO:0000259" key="11">
    <source>
        <dbReference type="PROSITE" id="PS50109"/>
    </source>
</evidence>
<evidence type="ECO:0000313" key="12">
    <source>
        <dbReference type="EMBL" id="SKA05781.1"/>
    </source>
</evidence>
<keyword evidence="6 10" id="KW-0812">Transmembrane</keyword>
<evidence type="ECO:0000256" key="5">
    <source>
        <dbReference type="ARBA" id="ARBA00022679"/>
    </source>
</evidence>
<evidence type="ECO:0000256" key="9">
    <source>
        <dbReference type="ARBA" id="ARBA00023136"/>
    </source>
</evidence>
<dbReference type="SMART" id="SM00388">
    <property type="entry name" value="HisKA"/>
    <property type="match status" value="1"/>
</dbReference>
<dbReference type="InterPro" id="IPR005467">
    <property type="entry name" value="His_kinase_dom"/>
</dbReference>
<dbReference type="InterPro" id="IPR036097">
    <property type="entry name" value="HisK_dim/P_sf"/>
</dbReference>
<feature type="transmembrane region" description="Helical" evidence="10">
    <location>
        <begin position="51"/>
        <end position="72"/>
    </location>
</feature>
<dbReference type="PRINTS" id="PR00344">
    <property type="entry name" value="BCTRLSENSOR"/>
</dbReference>
<proteinExistence type="predicted"/>
<dbReference type="Gene3D" id="3.30.565.10">
    <property type="entry name" value="Histidine kinase-like ATPase, C-terminal domain"/>
    <property type="match status" value="1"/>
</dbReference>
<dbReference type="InterPro" id="IPR050428">
    <property type="entry name" value="TCS_sensor_his_kinase"/>
</dbReference>
<evidence type="ECO:0000256" key="6">
    <source>
        <dbReference type="ARBA" id="ARBA00022692"/>
    </source>
</evidence>
<evidence type="ECO:0000313" key="13">
    <source>
        <dbReference type="Proteomes" id="UP000190888"/>
    </source>
</evidence>
<gene>
    <name evidence="12" type="ORF">SAMN04488132_10924</name>
</gene>
<name>A0A1T4QQM3_9BACT</name>
<dbReference type="STRING" id="413434.SAMN04488132_10924"/>
<dbReference type="PANTHER" id="PTHR45436">
    <property type="entry name" value="SENSOR HISTIDINE KINASE YKOH"/>
    <property type="match status" value="1"/>
</dbReference>
<dbReference type="RefSeq" id="WP_078832130.1">
    <property type="nucleotide sequence ID" value="NZ_FUWH01000009.1"/>
</dbReference>
<dbReference type="SUPFAM" id="SSF55874">
    <property type="entry name" value="ATPase domain of HSP90 chaperone/DNA topoisomerase II/histidine kinase"/>
    <property type="match status" value="1"/>
</dbReference>
<reference evidence="12 13" key="1">
    <citation type="submission" date="2017-02" db="EMBL/GenBank/DDBJ databases">
        <authorList>
            <person name="Peterson S.W."/>
        </authorList>
    </citation>
    <scope>NUCLEOTIDE SEQUENCE [LARGE SCALE GENOMIC DNA]</scope>
    <source>
        <strain evidence="12 13">DSM 22335</strain>
    </source>
</reference>
<evidence type="ECO:0000256" key="10">
    <source>
        <dbReference type="SAM" id="Phobius"/>
    </source>
</evidence>
<comment type="subcellular location">
    <subcellularLocation>
        <location evidence="2">Membrane</location>
    </subcellularLocation>
</comment>
<sequence>MKNVYKAVSGIPFLSRSYTAKFLFIAFIGIHIPLIVLIIVISSGFIQLTGWQVVLTTLFATLAATAATLLALRGLLWPLNQAQSALSDYVKKEKLPELPVNYTDEAGLLLKEIQHTLHEQDKLLQERSELVTLFSHDIRSPLATLDSLAHLIELETDLSRTKKHAATMKQTARQQLKLLEDILQMLRLGHPAAFNTDHAEALALVIQDAVEQHQFKAKEKNVQIITGDLPQTMLYCSPNLLCQAISNLIGNAVKFSHPGNIVEIEAGLNSRKEAFIRISDKGIGFNPADTADLFGRFSGKRQSGTAGEKSTGLGLYLTRQILRRHGGEVTACSEGKGRGAVFTITLPVVH</sequence>
<dbReference type="CDD" id="cd00075">
    <property type="entry name" value="HATPase"/>
    <property type="match status" value="1"/>
</dbReference>
<keyword evidence="5" id="KW-0808">Transferase</keyword>
<feature type="domain" description="Histidine kinase" evidence="11">
    <location>
        <begin position="133"/>
        <end position="350"/>
    </location>
</feature>
<evidence type="ECO:0000256" key="2">
    <source>
        <dbReference type="ARBA" id="ARBA00004370"/>
    </source>
</evidence>
<dbReference type="Gene3D" id="1.10.287.130">
    <property type="match status" value="1"/>
</dbReference>
<keyword evidence="9 10" id="KW-0472">Membrane</keyword>
<dbReference type="Pfam" id="PF02518">
    <property type="entry name" value="HATPase_c"/>
    <property type="match status" value="1"/>
</dbReference>
<keyword evidence="7 12" id="KW-0418">Kinase</keyword>
<dbReference type="Pfam" id="PF00512">
    <property type="entry name" value="HisKA"/>
    <property type="match status" value="1"/>
</dbReference>
<keyword evidence="13" id="KW-1185">Reference proteome</keyword>
<keyword evidence="4" id="KW-0597">Phosphoprotein</keyword>
<comment type="catalytic activity">
    <reaction evidence="1">
        <text>ATP + protein L-histidine = ADP + protein N-phospho-L-histidine.</text>
        <dbReference type="EC" id="2.7.13.3"/>
    </reaction>
</comment>
<dbReference type="CDD" id="cd00082">
    <property type="entry name" value="HisKA"/>
    <property type="match status" value="1"/>
</dbReference>
<dbReference type="SUPFAM" id="SSF47384">
    <property type="entry name" value="Homodimeric domain of signal transducing histidine kinase"/>
    <property type="match status" value="1"/>
</dbReference>
<dbReference type="SMART" id="SM00387">
    <property type="entry name" value="HATPase_c"/>
    <property type="match status" value="1"/>
</dbReference>
<feature type="transmembrane region" description="Helical" evidence="10">
    <location>
        <begin position="21"/>
        <end position="45"/>
    </location>
</feature>
<protein>
    <recommendedName>
        <fullName evidence="3">histidine kinase</fullName>
        <ecNumber evidence="3">2.7.13.3</ecNumber>
    </recommendedName>
</protein>